<feature type="coiled-coil region" evidence="1">
    <location>
        <begin position="104"/>
        <end position="131"/>
    </location>
</feature>
<evidence type="ECO:0000313" key="2">
    <source>
        <dbReference type="EMBL" id="SER69905.1"/>
    </source>
</evidence>
<dbReference type="RefSeq" id="WP_092825613.1">
    <property type="nucleotide sequence ID" value="NZ_FOGS01000002.1"/>
</dbReference>
<accession>A0A1H9RBI8</accession>
<protein>
    <recommendedName>
        <fullName evidence="4">DUF3987 domain-containing protein</fullName>
    </recommendedName>
</protein>
<sequence length="524" mass="59794">MENDKLSSGCSYTRDSGLRNHEWPILDENSVFEGAVVEISRSLEISYEMALLTALSSMSSACQGIADVELPTGYRVPLSLYILIIALSGERKTAVENAFFHEIKKIERELLDKHQKDLEDYKRRNHNWTLLERELGKLLARAASKCEETESIEARQIDLYDKKPISPPTPRFIYKDITPSALAHSLYKNISLACLVSSESGDIFNGKAMQELGIYNEIWSGSSVTVDRKSSDDFSITNPRLTLALMIQPDILNRFLKKRGSEAIEGGFLSRFLVINPNSYIGLRIGKNSPPNKEIINNFHGRIRQMMQQSIDVEINNNNQKLLQFTPNAKEKWRNIALSIEKNMEQHGFYHHANGHGSKLMDNISRLAGIIHTFEGLEGDISSYTLDYAYSLCIRCSEHYMKFIAGTPEIVTLTNQLVIDIRKIVVPSASTYRFCDSKIQQRCHNSLREKQKRFSAYQLLEQLGHLKKIDAVNFEFKETILTRTDPQLKNGKHYNVSELPLFSEQRIDPNYTAYGFQLINNVHS</sequence>
<dbReference type="EMBL" id="FOGS01000002">
    <property type="protein sequence ID" value="SER69905.1"/>
    <property type="molecule type" value="Genomic_DNA"/>
</dbReference>
<evidence type="ECO:0000313" key="3">
    <source>
        <dbReference type="Proteomes" id="UP000198505"/>
    </source>
</evidence>
<dbReference type="STRING" id="416874.SAMN04487958_102309"/>
<gene>
    <name evidence="2" type="ORF">SAMN04487958_102309</name>
</gene>
<proteinExistence type="predicted"/>
<dbReference type="AlphaFoldDB" id="A0A1H9RBI8"/>
<name>A0A1H9RBI8_9GAMM</name>
<reference evidence="3" key="1">
    <citation type="submission" date="2016-10" db="EMBL/GenBank/DDBJ databases">
        <authorList>
            <person name="Varghese N."/>
            <person name="Submissions S."/>
        </authorList>
    </citation>
    <scope>NUCLEOTIDE SEQUENCE [LARGE SCALE GENOMIC DNA]</scope>
    <source>
        <strain evidence="3">CGMCC 1.6495</strain>
    </source>
</reference>
<dbReference type="Pfam" id="PF13148">
    <property type="entry name" value="DUF3987"/>
    <property type="match status" value="1"/>
</dbReference>
<evidence type="ECO:0008006" key="4">
    <source>
        <dbReference type="Google" id="ProtNLM"/>
    </source>
</evidence>
<keyword evidence="1" id="KW-0175">Coiled coil</keyword>
<evidence type="ECO:0000256" key="1">
    <source>
        <dbReference type="SAM" id="Coils"/>
    </source>
</evidence>
<organism evidence="2 3">
    <name type="scientific">Vreelandella subterranea</name>
    <dbReference type="NCBI Taxonomy" id="416874"/>
    <lineage>
        <taxon>Bacteria</taxon>
        <taxon>Pseudomonadati</taxon>
        <taxon>Pseudomonadota</taxon>
        <taxon>Gammaproteobacteria</taxon>
        <taxon>Oceanospirillales</taxon>
        <taxon>Halomonadaceae</taxon>
        <taxon>Vreelandella</taxon>
    </lineage>
</organism>
<keyword evidence="3" id="KW-1185">Reference proteome</keyword>
<dbReference type="Proteomes" id="UP000198505">
    <property type="component" value="Unassembled WGS sequence"/>
</dbReference>
<dbReference type="InterPro" id="IPR025048">
    <property type="entry name" value="DUF3987"/>
</dbReference>